<protein>
    <submittedName>
        <fullName evidence="2">Uncharacterized protein</fullName>
    </submittedName>
</protein>
<evidence type="ECO:0000313" key="3">
    <source>
        <dbReference type="Proteomes" id="UP001500711"/>
    </source>
</evidence>
<accession>A0ABP6ZXR4</accession>
<name>A0ABP6ZXR4_9PSEU</name>
<organism evidence="2 3">
    <name type="scientific">Lentzea roselyniae</name>
    <dbReference type="NCBI Taxonomy" id="531940"/>
    <lineage>
        <taxon>Bacteria</taxon>
        <taxon>Bacillati</taxon>
        <taxon>Actinomycetota</taxon>
        <taxon>Actinomycetes</taxon>
        <taxon>Pseudonocardiales</taxon>
        <taxon>Pseudonocardiaceae</taxon>
        <taxon>Lentzea</taxon>
    </lineage>
</organism>
<reference evidence="3" key="1">
    <citation type="journal article" date="2019" name="Int. J. Syst. Evol. Microbiol.">
        <title>The Global Catalogue of Microorganisms (GCM) 10K type strain sequencing project: providing services to taxonomists for standard genome sequencing and annotation.</title>
        <authorList>
            <consortium name="The Broad Institute Genomics Platform"/>
            <consortium name="The Broad Institute Genome Sequencing Center for Infectious Disease"/>
            <person name="Wu L."/>
            <person name="Ma J."/>
        </authorList>
    </citation>
    <scope>NUCLEOTIDE SEQUENCE [LARGE SCALE GENOMIC DNA]</scope>
    <source>
        <strain evidence="3">JCM 17494</strain>
    </source>
</reference>
<comment type="caution">
    <text evidence="2">The sequence shown here is derived from an EMBL/GenBank/DDBJ whole genome shotgun (WGS) entry which is preliminary data.</text>
</comment>
<sequence>MSCLRRSRPPQTESVPRAEGTVAMSGFHPAGFARATPKPAVRERRRTRELPEPLPASPG</sequence>
<proteinExistence type="predicted"/>
<feature type="compositionally biased region" description="Basic and acidic residues" evidence="1">
    <location>
        <begin position="40"/>
        <end position="51"/>
    </location>
</feature>
<evidence type="ECO:0000256" key="1">
    <source>
        <dbReference type="SAM" id="MobiDB-lite"/>
    </source>
</evidence>
<dbReference type="EMBL" id="BAABBE010000001">
    <property type="protein sequence ID" value="GAA3622285.1"/>
    <property type="molecule type" value="Genomic_DNA"/>
</dbReference>
<dbReference type="Proteomes" id="UP001500711">
    <property type="component" value="Unassembled WGS sequence"/>
</dbReference>
<evidence type="ECO:0000313" key="2">
    <source>
        <dbReference type="EMBL" id="GAA3622285.1"/>
    </source>
</evidence>
<keyword evidence="3" id="KW-1185">Reference proteome</keyword>
<feature type="region of interest" description="Disordered" evidence="1">
    <location>
        <begin position="1"/>
        <end position="59"/>
    </location>
</feature>
<gene>
    <name evidence="2" type="ORF">GCM10022267_05550</name>
</gene>